<dbReference type="GeneID" id="89981196"/>
<name>A0AAV9NDW0_9EURO</name>
<evidence type="ECO:0000313" key="9">
    <source>
        <dbReference type="Proteomes" id="UP001358417"/>
    </source>
</evidence>
<feature type="transmembrane region" description="Helical" evidence="6">
    <location>
        <begin position="372"/>
        <end position="398"/>
    </location>
</feature>
<dbReference type="GO" id="GO:0022857">
    <property type="term" value="F:transmembrane transporter activity"/>
    <property type="evidence" value="ECO:0007669"/>
    <property type="project" value="InterPro"/>
</dbReference>
<feature type="transmembrane region" description="Helical" evidence="6">
    <location>
        <begin position="146"/>
        <end position="168"/>
    </location>
</feature>
<dbReference type="Proteomes" id="UP001358417">
    <property type="component" value="Unassembled WGS sequence"/>
</dbReference>
<feature type="transmembrane region" description="Helical" evidence="6">
    <location>
        <begin position="60"/>
        <end position="80"/>
    </location>
</feature>
<dbReference type="Gene3D" id="1.20.1720.10">
    <property type="entry name" value="Multidrug resistance protein D"/>
    <property type="match status" value="1"/>
</dbReference>
<dbReference type="InterPro" id="IPR020846">
    <property type="entry name" value="MFS_dom"/>
</dbReference>
<proteinExistence type="predicted"/>
<protein>
    <recommendedName>
        <fullName evidence="7">Major facilitator superfamily (MFS) profile domain-containing protein</fullName>
    </recommendedName>
</protein>
<evidence type="ECO:0000259" key="7">
    <source>
        <dbReference type="PROSITE" id="PS50850"/>
    </source>
</evidence>
<evidence type="ECO:0000256" key="1">
    <source>
        <dbReference type="ARBA" id="ARBA00004141"/>
    </source>
</evidence>
<evidence type="ECO:0000256" key="2">
    <source>
        <dbReference type="ARBA" id="ARBA00022448"/>
    </source>
</evidence>
<dbReference type="PANTHER" id="PTHR23502">
    <property type="entry name" value="MAJOR FACILITATOR SUPERFAMILY"/>
    <property type="match status" value="1"/>
</dbReference>
<reference evidence="8 9" key="1">
    <citation type="submission" date="2023-08" db="EMBL/GenBank/DDBJ databases">
        <title>Black Yeasts Isolated from many extreme environments.</title>
        <authorList>
            <person name="Coleine C."/>
            <person name="Stajich J.E."/>
            <person name="Selbmann L."/>
        </authorList>
    </citation>
    <scope>NUCLEOTIDE SEQUENCE [LARGE SCALE GENOMIC DNA]</scope>
    <source>
        <strain evidence="8 9">CCFEE 5792</strain>
    </source>
</reference>
<dbReference type="FunFam" id="1.20.1720.10:FF:000009">
    <property type="entry name" value="MFS multidrug transporter"/>
    <property type="match status" value="1"/>
</dbReference>
<feature type="transmembrane region" description="Helical" evidence="6">
    <location>
        <begin position="437"/>
        <end position="456"/>
    </location>
</feature>
<feature type="transmembrane region" description="Helical" evidence="6">
    <location>
        <begin position="263"/>
        <end position="286"/>
    </location>
</feature>
<dbReference type="PROSITE" id="PS50850">
    <property type="entry name" value="MFS"/>
    <property type="match status" value="1"/>
</dbReference>
<comment type="subcellular location">
    <subcellularLocation>
        <location evidence="1">Membrane</location>
        <topology evidence="1">Multi-pass membrane protein</topology>
    </subcellularLocation>
</comment>
<feature type="transmembrane region" description="Helical" evidence="6">
    <location>
        <begin position="298"/>
        <end position="317"/>
    </location>
</feature>
<keyword evidence="4 6" id="KW-1133">Transmembrane helix</keyword>
<evidence type="ECO:0000256" key="3">
    <source>
        <dbReference type="ARBA" id="ARBA00022692"/>
    </source>
</evidence>
<evidence type="ECO:0000256" key="4">
    <source>
        <dbReference type="ARBA" id="ARBA00022989"/>
    </source>
</evidence>
<keyword evidence="5 6" id="KW-0472">Membrane</keyword>
<dbReference type="Gene3D" id="1.20.1250.20">
    <property type="entry name" value="MFS general substrate transporter like domains"/>
    <property type="match status" value="1"/>
</dbReference>
<dbReference type="InterPro" id="IPR011701">
    <property type="entry name" value="MFS"/>
</dbReference>
<sequence length="482" mass="51486">MSAQNEEVAPFTIFTRAQKALIIGIVSIVATLSGFASNIYFPAIPQISEDLNVSTNLVNLTVTCYMIFQGLSPTVWGALSDAKGRRITFQLTLLIFFAACIGLAETKSYAQLVVLRCMQSTGSASTIALGAGVIGDITTKQERGGYMGVFQGGLLLPVAIGPVIGGLLADHLGWLAVFWFLAIYGAACFLLVVAALPETLRSIVGNGSVKANGLAKSYLGVYQRTRYFKSIEDSTFASQQGQEPPRKVDLLGSLRVLTHPNTFVAIAFVGIHYMVWQMVLTALSTLAKGVYHTSESQIGLLFLANGVGSIIGTLLTGKLLDYDYRKMVQECGGDETHVPAEKARLRTIWIWSCIQCVAVLVFGWTVNYATHISVPVIALFVLGWTAISIQSVVSTFLVDIHPGQSASATAALNLVRCLLGAGGTAFVNPMIEKINVGWTATFLVGLMLLVSVGTVLKVVHGARLKRGTGSARAEEDALSIKA</sequence>
<accession>A0AAV9NDW0</accession>
<dbReference type="SUPFAM" id="SSF103473">
    <property type="entry name" value="MFS general substrate transporter"/>
    <property type="match status" value="1"/>
</dbReference>
<evidence type="ECO:0000256" key="5">
    <source>
        <dbReference type="ARBA" id="ARBA00023136"/>
    </source>
</evidence>
<feature type="domain" description="Major facilitator superfamily (MFS) profile" evidence="7">
    <location>
        <begin position="22"/>
        <end position="463"/>
    </location>
</feature>
<dbReference type="Pfam" id="PF07690">
    <property type="entry name" value="MFS_1"/>
    <property type="match status" value="1"/>
</dbReference>
<evidence type="ECO:0000313" key="8">
    <source>
        <dbReference type="EMBL" id="KAK5055310.1"/>
    </source>
</evidence>
<keyword evidence="9" id="KW-1185">Reference proteome</keyword>
<evidence type="ECO:0000256" key="6">
    <source>
        <dbReference type="SAM" id="Phobius"/>
    </source>
</evidence>
<feature type="transmembrane region" description="Helical" evidence="6">
    <location>
        <begin position="174"/>
        <end position="196"/>
    </location>
</feature>
<gene>
    <name evidence="8" type="ORF">LTR84_013060</name>
</gene>
<keyword evidence="3 6" id="KW-0812">Transmembrane</keyword>
<comment type="caution">
    <text evidence="8">The sequence shown here is derived from an EMBL/GenBank/DDBJ whole genome shotgun (WGS) entry which is preliminary data.</text>
</comment>
<dbReference type="InterPro" id="IPR036259">
    <property type="entry name" value="MFS_trans_sf"/>
</dbReference>
<dbReference type="PANTHER" id="PTHR23502:SF151">
    <property type="entry name" value="MAJOR FACILITATOR SUPERFAMILY (MFS) PROFILE DOMAIN-CONTAINING PROTEIN"/>
    <property type="match status" value="1"/>
</dbReference>
<dbReference type="AlphaFoldDB" id="A0AAV9NDW0"/>
<dbReference type="CDD" id="cd17323">
    <property type="entry name" value="MFS_Tpo1_MDR_like"/>
    <property type="match status" value="1"/>
</dbReference>
<organism evidence="8 9">
    <name type="scientific">Exophiala bonariae</name>
    <dbReference type="NCBI Taxonomy" id="1690606"/>
    <lineage>
        <taxon>Eukaryota</taxon>
        <taxon>Fungi</taxon>
        <taxon>Dikarya</taxon>
        <taxon>Ascomycota</taxon>
        <taxon>Pezizomycotina</taxon>
        <taxon>Eurotiomycetes</taxon>
        <taxon>Chaetothyriomycetidae</taxon>
        <taxon>Chaetothyriales</taxon>
        <taxon>Herpotrichiellaceae</taxon>
        <taxon>Exophiala</taxon>
    </lineage>
</organism>
<feature type="transmembrane region" description="Helical" evidence="6">
    <location>
        <begin position="87"/>
        <end position="104"/>
    </location>
</feature>
<feature type="transmembrane region" description="Helical" evidence="6">
    <location>
        <begin position="110"/>
        <end position="134"/>
    </location>
</feature>
<feature type="transmembrane region" description="Helical" evidence="6">
    <location>
        <begin position="348"/>
        <end position="366"/>
    </location>
</feature>
<dbReference type="RefSeq" id="XP_064707741.1">
    <property type="nucleotide sequence ID" value="XM_064856565.1"/>
</dbReference>
<dbReference type="GO" id="GO:0005886">
    <property type="term" value="C:plasma membrane"/>
    <property type="evidence" value="ECO:0007669"/>
    <property type="project" value="TreeGrafter"/>
</dbReference>
<feature type="transmembrane region" description="Helical" evidence="6">
    <location>
        <begin position="410"/>
        <end position="431"/>
    </location>
</feature>
<feature type="transmembrane region" description="Helical" evidence="6">
    <location>
        <begin position="20"/>
        <end position="40"/>
    </location>
</feature>
<keyword evidence="2" id="KW-0813">Transport</keyword>
<dbReference type="EMBL" id="JAVRRD010000009">
    <property type="protein sequence ID" value="KAK5055310.1"/>
    <property type="molecule type" value="Genomic_DNA"/>
</dbReference>